<dbReference type="EMBL" id="BJWL01000002">
    <property type="protein sequence ID" value="GFY82801.1"/>
    <property type="molecule type" value="Genomic_DNA"/>
</dbReference>
<feature type="transmembrane region" description="Helical" evidence="1">
    <location>
        <begin position="530"/>
        <end position="550"/>
    </location>
</feature>
<dbReference type="Proteomes" id="UP000585474">
    <property type="component" value="Unassembled WGS sequence"/>
</dbReference>
<dbReference type="PROSITE" id="PS50878">
    <property type="entry name" value="RT_POL"/>
    <property type="match status" value="1"/>
</dbReference>
<dbReference type="AlphaFoldDB" id="A0A7J0E8I2"/>
<name>A0A7J0E8I2_9ERIC</name>
<comment type="caution">
    <text evidence="3">The sequence shown here is derived from an EMBL/GenBank/DDBJ whole genome shotgun (WGS) entry which is preliminary data.</text>
</comment>
<keyword evidence="4" id="KW-1185">Reference proteome</keyword>
<keyword evidence="1" id="KW-0472">Membrane</keyword>
<sequence length="630" mass="71762">MPSKIIKQGLYNPLTPMYMLFLTKLYTLISKIVSFEGASFELVFGNIRYGEDDEHGNSIMKVDLRKAYDTVNWGFLEDTLVGLKFPGLFVNWIMQCVTTTSFSISINGTLHGFFKGEQGLRQGDPLSPFLFAICLEVLSRKFSRLSRNPQFKHHPRCSELSITHLAFADDLILFTRGDVASIRLSMECLENFGECSGLCINYSKSNVYMAGLGPQEVEEIRVPGLGVACPMQVEVSLLSPSFKELSVFGYPSCQSRWELEIKIISLCRNFLWGGKTTSIKKPLVAWKDICRPKNEGGLGFIDLSAWNMALLSKALWNLQSKKDSLWVKWVNQVYMKDLAFWEYVPKKQDSQIIRYLGLIRDKIVLEVGNREAALDRLKQWVEQDRFNVKACYEFFRSKGGKPCWTKLVWHRSIMPKHAFTLWLSLRERLLTRNNLWDNVEDTSCVLCGNHVETIDHLFFKCGKSRLVWSDIKTWLGYTRELNTIKAAVKWTIKEARGTGVQAIAKRIGIACTVYCIWKHRNAKLFEGRDFLTLEGSLLFVGLMLLILVLVSVIQELKAICDLFIECGVLFFTLSLVAYHSWLASAYAPVHIQSPWSVLSGLDNVVLKLILSLAAILGAVVRVALLPYRVY</sequence>
<dbReference type="SUPFAM" id="SSF56672">
    <property type="entry name" value="DNA/RNA polymerases"/>
    <property type="match status" value="1"/>
</dbReference>
<protein>
    <recommendedName>
        <fullName evidence="2">Reverse transcriptase domain-containing protein</fullName>
    </recommendedName>
</protein>
<dbReference type="PANTHER" id="PTHR33116:SF80">
    <property type="entry name" value="REVERSE TRANSCRIPTASE ZINC-BINDING DOMAIN-CONTAINING PROTEIN"/>
    <property type="match status" value="1"/>
</dbReference>
<gene>
    <name evidence="3" type="ORF">Acr_02g0010410</name>
</gene>
<evidence type="ECO:0000259" key="2">
    <source>
        <dbReference type="PROSITE" id="PS50878"/>
    </source>
</evidence>
<evidence type="ECO:0000313" key="3">
    <source>
        <dbReference type="EMBL" id="GFY82801.1"/>
    </source>
</evidence>
<evidence type="ECO:0000313" key="4">
    <source>
        <dbReference type="Proteomes" id="UP000585474"/>
    </source>
</evidence>
<keyword evidence="1" id="KW-1133">Transmembrane helix</keyword>
<dbReference type="PANTHER" id="PTHR33116">
    <property type="entry name" value="REVERSE TRANSCRIPTASE ZINC-BINDING DOMAIN-CONTAINING PROTEIN-RELATED-RELATED"/>
    <property type="match status" value="1"/>
</dbReference>
<dbReference type="Pfam" id="PF13966">
    <property type="entry name" value="zf-RVT"/>
    <property type="match status" value="1"/>
</dbReference>
<dbReference type="OrthoDB" id="1938625at2759"/>
<dbReference type="Pfam" id="PF00078">
    <property type="entry name" value="RVT_1"/>
    <property type="match status" value="1"/>
</dbReference>
<feature type="transmembrane region" description="Helical" evidence="1">
    <location>
        <begin position="562"/>
        <end position="584"/>
    </location>
</feature>
<dbReference type="InterPro" id="IPR043502">
    <property type="entry name" value="DNA/RNA_pol_sf"/>
</dbReference>
<dbReference type="InterPro" id="IPR000477">
    <property type="entry name" value="RT_dom"/>
</dbReference>
<reference evidence="3 4" key="1">
    <citation type="submission" date="2019-07" db="EMBL/GenBank/DDBJ databases">
        <title>De Novo Assembly of kiwifruit Actinidia rufa.</title>
        <authorList>
            <person name="Sugita-Konishi S."/>
            <person name="Sato K."/>
            <person name="Mori E."/>
            <person name="Abe Y."/>
            <person name="Kisaki G."/>
            <person name="Hamano K."/>
            <person name="Suezawa K."/>
            <person name="Otani M."/>
            <person name="Fukuda T."/>
            <person name="Manabe T."/>
            <person name="Gomi K."/>
            <person name="Tabuchi M."/>
            <person name="Akimitsu K."/>
            <person name="Kataoka I."/>
        </authorList>
    </citation>
    <scope>NUCLEOTIDE SEQUENCE [LARGE SCALE GENOMIC DNA]</scope>
    <source>
        <strain evidence="4">cv. Fuchu</strain>
    </source>
</reference>
<feature type="transmembrane region" description="Helical" evidence="1">
    <location>
        <begin position="604"/>
        <end position="624"/>
    </location>
</feature>
<accession>A0A7J0E8I2</accession>
<evidence type="ECO:0000256" key="1">
    <source>
        <dbReference type="SAM" id="Phobius"/>
    </source>
</evidence>
<proteinExistence type="predicted"/>
<organism evidence="3 4">
    <name type="scientific">Actinidia rufa</name>
    <dbReference type="NCBI Taxonomy" id="165716"/>
    <lineage>
        <taxon>Eukaryota</taxon>
        <taxon>Viridiplantae</taxon>
        <taxon>Streptophyta</taxon>
        <taxon>Embryophyta</taxon>
        <taxon>Tracheophyta</taxon>
        <taxon>Spermatophyta</taxon>
        <taxon>Magnoliopsida</taxon>
        <taxon>eudicotyledons</taxon>
        <taxon>Gunneridae</taxon>
        <taxon>Pentapetalae</taxon>
        <taxon>asterids</taxon>
        <taxon>Ericales</taxon>
        <taxon>Actinidiaceae</taxon>
        <taxon>Actinidia</taxon>
    </lineage>
</organism>
<dbReference type="InterPro" id="IPR026960">
    <property type="entry name" value="RVT-Znf"/>
</dbReference>
<feature type="domain" description="Reverse transcriptase" evidence="2">
    <location>
        <begin position="1"/>
        <end position="229"/>
    </location>
</feature>
<keyword evidence="1" id="KW-0812">Transmembrane</keyword>